<evidence type="ECO:0000259" key="11">
    <source>
        <dbReference type="PROSITE" id="PS50268"/>
    </source>
</evidence>
<protein>
    <submittedName>
        <fullName evidence="13">Cadherin-23-like</fullName>
    </submittedName>
</protein>
<dbReference type="KEGG" id="bbel:109479338"/>
<dbReference type="CDD" id="cd11304">
    <property type="entry name" value="Cadherin_repeat"/>
    <property type="match status" value="14"/>
</dbReference>
<feature type="domain" description="Cadherin" evidence="11">
    <location>
        <begin position="702"/>
        <end position="807"/>
    </location>
</feature>
<evidence type="ECO:0000256" key="3">
    <source>
        <dbReference type="ARBA" id="ARBA00022737"/>
    </source>
</evidence>
<sequence length="1937" mass="209843">MLGGKHFAGFSLLLTAASYSVLHVAGWTSTPGGTAQPWTVTVPWNQSLLNTTLLYPNTTAVDPGLLYSDLIREFQVNIPATSTVGDLVVDMATLQTSNATNVTYVLMCCAYDVFTLETDGRVMVTSELDFNIQYSIPVAELDSFGAILAGYVIHVNLTSNVTLYKDPDGLCNTTSFYVTMEENSDATADLGSLVNQTSPPVQFSLVPGGDAARFSIDPSSGVLTNNAWLDREETDALVFRVALATRYDVTFATVTVAVTDVNDNPPVVVENWSSEYILQSTPINSIVGLVRGEDPDVGENATLTYTIEPEAGEDFSELFFINNVTGVITVISNFKFIREHIPLKVRVVDNGEPPRHVNTIVELSLLSNDAVGNLTRFEVSVLEDVAIGTALLNATVPASAGDGTISYTYTMQDPSGINQKYFHVHNETGEVTLISGLDRETEPSHEFFVEPTAESGCDRQGLILVVIILEDINDNDPVFDHVTLRGTVRENTPMGELVTIIPELSVADQDFGIHSSVDIRLTGEGSGLFTVNSTTGQIFVSGNLDYETAQSYSLKVEARDMDGMPGYRSATARLTIELQDENDNPPQFGQDDFHFSIPENSADSALVGTVLATDRDSEHNSKVDHFIADGGDGLFRLDFSSGQLALVRGDLLDRETQDRYTLTVRAQDRGSPSLSTFTNVNVTVTDVNDNAPSFDDVTIRHFLTREPISTTENLPARTRLFSLTVTDPDAGVSGSMHLQVHNNRFSVVMLDSSTQHWAIVNDLPLDREERDTYELGITATDMGTPALSSSVTILLSVGDVNDVPPTFLEPPDEVTLLGGSRPGTLVAIFAVEDPDASGDIEYSIAMDRDRLFDIGKEDGVVVLKRALPHATDTNLTVAVTDGSHVADTTLQVHVEDGSSLSSLQFHSEQYDFNIDENSGPDTVIGTVDVSSDQPVRYSLQSAGTGQNFSIDSSTGIIRTQLQLDREVKDNHYMIVAATESSAGQFSFPRKAYAVVSVQVLDVNDNPPQFGRESYAADVAEDAPAGLIILNVSASDPDAGQNAHVVFSKLNGDGRFAVDPGTGAVRVNGSLDREAADSHLIVLQATDGGNLFSTATVTIRVGDVNDNAPTFARQYYNISVPENSDNKLVLSVVATDDDIGTNGQVRYSLIGADNFTIGERTGDIASTFTFDRESVSRYSFTVLAEDRGNPPRSSSAEVTVMVTDENDNKPVFLGTPYRKKVPEDTSLLDSVFTVTATDADSGENGAVEYGEQPGGVCGGLFFVNATTGVMTTRQPLFSINQTEREYCVAVVTAYDRGPDRKHTSVEVVFNITDSNRHDPVFVKSRLSDRFSEAWSVERRELFTVTATDADLGVNGEVDYSIVDDYGVFLPGLFTVDQAGKVWANRSLDREEQDFYNLTVEATDRAVINPRTATATLEIWIDDVNDNAPKFVRDNVTADEIRLLPNTSVGTHVTRLFSTDADVGTNAVPLYRIQGVDVLDARLSTPDGLLTINNQTGDVNTSSALNFTDAKEDYVISVRVIVEDALNSGLKDVLTFRIVVPYISSNRHSPQFPQVSYTVNRTRENLMGGSEPFIHLITVSAEDADSGTDGEVEYSIKNHDDTWFDLLGDLWIGEGRVFLEVNPNGTVLTGVDAYLHRLVIQAEDKGHPARRGTADVLLHILPVATPSSPPTTAVPDCSPVYSSGEVIAISCVAAVAIMLTVATSILYMRTRLELKKMKEYDKPDVHQYEVIPAPKSPATKPPVPLPPVPMPPVEHIELQEIELVDPVEEPAVAQRDTGGRRMPNRRVLDRRNVPRGTNGGPAVRAGHSPRIPSKVAPVKEPLPSLGLLPAATASGAARLGARSLWLRDEDYSTETARNGARSGPDSARHVARSGTEAALYGAWTGTGARSGPDAARHVARPGTDSARHGPRSLWLRDTDYSTDSSYAFDNEGESDTDVD</sequence>
<feature type="domain" description="Cadherin" evidence="11">
    <location>
        <begin position="1111"/>
        <end position="1211"/>
    </location>
</feature>
<feature type="domain" description="Cadherin" evidence="11">
    <location>
        <begin position="1010"/>
        <end position="1110"/>
    </location>
</feature>
<evidence type="ECO:0000256" key="2">
    <source>
        <dbReference type="ARBA" id="ARBA00022692"/>
    </source>
</evidence>
<dbReference type="GeneID" id="109479338"/>
<dbReference type="Gene3D" id="2.60.40.60">
    <property type="entry name" value="Cadherins"/>
    <property type="match status" value="14"/>
</dbReference>
<keyword evidence="10" id="KW-0732">Signal</keyword>
<evidence type="ECO:0000256" key="7">
    <source>
        <dbReference type="PROSITE-ProRule" id="PRU00043"/>
    </source>
</evidence>
<feature type="domain" description="Cadherin" evidence="11">
    <location>
        <begin position="1562"/>
        <end position="1670"/>
    </location>
</feature>
<dbReference type="InterPro" id="IPR002126">
    <property type="entry name" value="Cadherin-like_dom"/>
</dbReference>
<dbReference type="GO" id="GO:0007156">
    <property type="term" value="P:homophilic cell adhesion via plasma membrane adhesion molecules"/>
    <property type="evidence" value="ECO:0007669"/>
    <property type="project" value="InterPro"/>
</dbReference>
<feature type="domain" description="Cadherin" evidence="11">
    <location>
        <begin position="1340"/>
        <end position="1429"/>
    </location>
</feature>
<proteinExistence type="predicted"/>
<feature type="domain" description="Cadherin" evidence="11">
    <location>
        <begin position="480"/>
        <end position="588"/>
    </location>
</feature>
<dbReference type="PROSITE" id="PS50268">
    <property type="entry name" value="CADHERIN_2"/>
    <property type="match status" value="14"/>
</dbReference>
<feature type="region of interest" description="Disordered" evidence="8">
    <location>
        <begin position="1788"/>
        <end position="1811"/>
    </location>
</feature>
<dbReference type="SMART" id="SM00112">
    <property type="entry name" value="CA"/>
    <property type="match status" value="14"/>
</dbReference>
<dbReference type="PANTHER" id="PTHR24026:SF133">
    <property type="entry name" value="CADHERIN-RELATED FAMILY MEMBER 2"/>
    <property type="match status" value="1"/>
</dbReference>
<keyword evidence="2 9" id="KW-0812">Transmembrane</keyword>
<dbReference type="Proteomes" id="UP000515135">
    <property type="component" value="Unplaced"/>
</dbReference>
<feature type="domain" description="Cadherin" evidence="11">
    <location>
        <begin position="808"/>
        <end position="905"/>
    </location>
</feature>
<evidence type="ECO:0000256" key="6">
    <source>
        <dbReference type="ARBA" id="ARBA00023136"/>
    </source>
</evidence>
<gene>
    <name evidence="13" type="primary">LOC109479338</name>
</gene>
<dbReference type="FunFam" id="2.60.40.60:FF:000020">
    <property type="entry name" value="Dachsous cadherin-related 1b"/>
    <property type="match status" value="3"/>
</dbReference>
<dbReference type="Pfam" id="PF00028">
    <property type="entry name" value="Cadherin"/>
    <property type="match status" value="8"/>
</dbReference>
<evidence type="ECO:0000256" key="4">
    <source>
        <dbReference type="ARBA" id="ARBA00022837"/>
    </source>
</evidence>
<evidence type="ECO:0000256" key="10">
    <source>
        <dbReference type="SAM" id="SignalP"/>
    </source>
</evidence>
<dbReference type="FunFam" id="2.60.40.60:FF:000092">
    <property type="entry name" value="Protocadherin 8"/>
    <property type="match status" value="1"/>
</dbReference>
<evidence type="ECO:0000256" key="8">
    <source>
        <dbReference type="SAM" id="MobiDB-lite"/>
    </source>
</evidence>
<evidence type="ECO:0000313" key="13">
    <source>
        <dbReference type="RefSeq" id="XP_019636848.1"/>
    </source>
</evidence>
<feature type="domain" description="Cadherin" evidence="11">
    <location>
        <begin position="277"/>
        <end position="377"/>
    </location>
</feature>
<dbReference type="SUPFAM" id="SSF49313">
    <property type="entry name" value="Cadherin-like"/>
    <property type="match status" value="14"/>
</dbReference>
<dbReference type="InterPro" id="IPR015919">
    <property type="entry name" value="Cadherin-like_sf"/>
</dbReference>
<dbReference type="InterPro" id="IPR020894">
    <property type="entry name" value="Cadherin_CS"/>
</dbReference>
<dbReference type="RefSeq" id="XP_019636848.1">
    <property type="nucleotide sequence ID" value="XM_019781289.1"/>
</dbReference>
<comment type="subcellular location">
    <subcellularLocation>
        <location evidence="1">Membrane</location>
    </subcellularLocation>
</comment>
<feature type="transmembrane region" description="Helical" evidence="9">
    <location>
        <begin position="1684"/>
        <end position="1706"/>
    </location>
</feature>
<keyword evidence="12" id="KW-1185">Reference proteome</keyword>
<accession>A0A6P4ZJA9</accession>
<feature type="domain" description="Cadherin" evidence="11">
    <location>
        <begin position="188"/>
        <end position="268"/>
    </location>
</feature>
<keyword evidence="6 9" id="KW-0472">Membrane</keyword>
<feature type="chain" id="PRO_5028402548" evidence="10">
    <location>
        <begin position="27"/>
        <end position="1937"/>
    </location>
</feature>
<feature type="domain" description="Cadherin" evidence="11">
    <location>
        <begin position="906"/>
        <end position="1009"/>
    </location>
</feature>
<feature type="signal peptide" evidence="10">
    <location>
        <begin position="1"/>
        <end position="26"/>
    </location>
</feature>
<keyword evidence="4 7" id="KW-0106">Calcium</keyword>
<organism evidence="12 13">
    <name type="scientific">Branchiostoma belcheri</name>
    <name type="common">Amphioxus</name>
    <dbReference type="NCBI Taxonomy" id="7741"/>
    <lineage>
        <taxon>Eukaryota</taxon>
        <taxon>Metazoa</taxon>
        <taxon>Chordata</taxon>
        <taxon>Cephalochordata</taxon>
        <taxon>Leptocardii</taxon>
        <taxon>Amphioxiformes</taxon>
        <taxon>Branchiostomatidae</taxon>
        <taxon>Branchiostoma</taxon>
    </lineage>
</organism>
<keyword evidence="3" id="KW-0677">Repeat</keyword>
<feature type="domain" description="Cadherin" evidence="11">
    <location>
        <begin position="373"/>
        <end position="479"/>
    </location>
</feature>
<feature type="domain" description="Cadherin" evidence="11">
    <location>
        <begin position="1433"/>
        <end position="1550"/>
    </location>
</feature>
<dbReference type="PANTHER" id="PTHR24026">
    <property type="entry name" value="FAT ATYPICAL CADHERIN-RELATED"/>
    <property type="match status" value="1"/>
</dbReference>
<dbReference type="PROSITE" id="PS00232">
    <property type="entry name" value="CADHERIN_1"/>
    <property type="match status" value="6"/>
</dbReference>
<name>A0A6P4ZJA9_BRABE</name>
<dbReference type="GO" id="GO:0005886">
    <property type="term" value="C:plasma membrane"/>
    <property type="evidence" value="ECO:0007669"/>
    <property type="project" value="InterPro"/>
</dbReference>
<keyword evidence="5 9" id="KW-1133">Transmembrane helix</keyword>
<feature type="domain" description="Cadherin" evidence="11">
    <location>
        <begin position="1212"/>
        <end position="1320"/>
    </location>
</feature>
<evidence type="ECO:0000256" key="5">
    <source>
        <dbReference type="ARBA" id="ARBA00022989"/>
    </source>
</evidence>
<feature type="region of interest" description="Disordered" evidence="8">
    <location>
        <begin position="1881"/>
        <end position="1915"/>
    </location>
</feature>
<dbReference type="OrthoDB" id="6252479at2759"/>
<dbReference type="GO" id="GO:0005509">
    <property type="term" value="F:calcium ion binding"/>
    <property type="evidence" value="ECO:0007669"/>
    <property type="project" value="UniProtKB-UniRule"/>
</dbReference>
<evidence type="ECO:0000313" key="12">
    <source>
        <dbReference type="Proteomes" id="UP000515135"/>
    </source>
</evidence>
<dbReference type="FunFam" id="2.60.40.60:FF:000015">
    <property type="entry name" value="FAT atypical cadherin 1"/>
    <property type="match status" value="1"/>
</dbReference>
<feature type="domain" description="Cadherin" evidence="11">
    <location>
        <begin position="589"/>
        <end position="694"/>
    </location>
</feature>
<dbReference type="PRINTS" id="PR00205">
    <property type="entry name" value="CADHERIN"/>
</dbReference>
<evidence type="ECO:0000256" key="9">
    <source>
        <dbReference type="SAM" id="Phobius"/>
    </source>
</evidence>
<evidence type="ECO:0000256" key="1">
    <source>
        <dbReference type="ARBA" id="ARBA00004370"/>
    </source>
</evidence>
<reference evidence="13" key="1">
    <citation type="submission" date="2025-08" db="UniProtKB">
        <authorList>
            <consortium name="RefSeq"/>
        </authorList>
    </citation>
    <scope>IDENTIFICATION</scope>
    <source>
        <tissue evidence="13">Gonad</tissue>
    </source>
</reference>